<dbReference type="PROSITE" id="PS50879">
    <property type="entry name" value="RNASE_H_1"/>
    <property type="match status" value="1"/>
</dbReference>
<gene>
    <name evidence="13" type="primary">Ervk6_2</name>
    <name evidence="13" type="ORF">PTEBUR_R15532</name>
</gene>
<evidence type="ECO:0000256" key="7">
    <source>
        <dbReference type="ARBA" id="ARBA00022833"/>
    </source>
</evidence>
<feature type="domain" description="RNase H type-1" evidence="12">
    <location>
        <begin position="1"/>
        <end position="87"/>
    </location>
</feature>
<keyword evidence="6" id="KW-0378">Hydrolase</keyword>
<evidence type="ECO:0000313" key="13">
    <source>
        <dbReference type="EMBL" id="NWU71822.1"/>
    </source>
</evidence>
<evidence type="ECO:0000313" key="14">
    <source>
        <dbReference type="Proteomes" id="UP000522270"/>
    </source>
</evidence>
<name>A0A7K5Z2D2_9AVES</name>
<dbReference type="InterPro" id="IPR002156">
    <property type="entry name" value="RNaseH_domain"/>
</dbReference>
<keyword evidence="1" id="KW-0808">Transferase</keyword>
<evidence type="ECO:0000256" key="8">
    <source>
        <dbReference type="ARBA" id="ARBA00022918"/>
    </source>
</evidence>
<evidence type="ECO:0000256" key="2">
    <source>
        <dbReference type="ARBA" id="ARBA00022695"/>
    </source>
</evidence>
<dbReference type="GO" id="GO:0003964">
    <property type="term" value="F:RNA-directed DNA polymerase activity"/>
    <property type="evidence" value="ECO:0007669"/>
    <property type="project" value="UniProtKB-KW"/>
</dbReference>
<dbReference type="PANTHER" id="PTHR41694">
    <property type="entry name" value="ENDOGENOUS RETROVIRUS GROUP K MEMBER POL PROTEIN"/>
    <property type="match status" value="1"/>
</dbReference>
<dbReference type="SUPFAM" id="SSF46919">
    <property type="entry name" value="N-terminal Zn binding domain of HIV integrase"/>
    <property type="match status" value="1"/>
</dbReference>
<evidence type="ECO:0000256" key="3">
    <source>
        <dbReference type="ARBA" id="ARBA00022722"/>
    </source>
</evidence>
<comment type="caution">
    <text evidence="13">The sequence shown here is derived from an EMBL/GenBank/DDBJ whole genome shotgun (WGS) entry which is preliminary data.</text>
</comment>
<dbReference type="InterPro" id="IPR012337">
    <property type="entry name" value="RNaseH-like_sf"/>
</dbReference>
<dbReference type="InterPro" id="IPR017856">
    <property type="entry name" value="Integrase-like_N"/>
</dbReference>
<dbReference type="Gene3D" id="1.10.10.200">
    <property type="match status" value="1"/>
</dbReference>
<evidence type="ECO:0000256" key="10">
    <source>
        <dbReference type="PROSITE-ProRule" id="PRU00450"/>
    </source>
</evidence>
<evidence type="ECO:0000256" key="9">
    <source>
        <dbReference type="ARBA" id="ARBA00023268"/>
    </source>
</evidence>
<dbReference type="Proteomes" id="UP000522270">
    <property type="component" value="Unassembled WGS sequence"/>
</dbReference>
<evidence type="ECO:0000259" key="12">
    <source>
        <dbReference type="PROSITE" id="PS50879"/>
    </source>
</evidence>
<reference evidence="13 14" key="1">
    <citation type="submission" date="2019-09" db="EMBL/GenBank/DDBJ databases">
        <title>Bird 10,000 Genomes (B10K) Project - Family phase.</title>
        <authorList>
            <person name="Zhang G."/>
        </authorList>
    </citation>
    <scope>NUCLEOTIDE SEQUENCE [LARGE SCALE GENOMIC DNA]</scope>
    <source>
        <strain evidence="13">B10K-DU-027-49</strain>
        <tissue evidence="13">Muscle</tissue>
    </source>
</reference>
<proteinExistence type="predicted"/>
<dbReference type="InterPro" id="IPR036397">
    <property type="entry name" value="RNaseH_sf"/>
</dbReference>
<dbReference type="PANTHER" id="PTHR41694:SF4">
    <property type="entry name" value="ENDOGENOUS RETROVIRUS GROUP K MEMBER 10 POL PROTEIN-RELATED"/>
    <property type="match status" value="1"/>
</dbReference>
<evidence type="ECO:0000256" key="1">
    <source>
        <dbReference type="ARBA" id="ARBA00022679"/>
    </source>
</evidence>
<protein>
    <submittedName>
        <fullName evidence="13">POK6 protein</fullName>
    </submittedName>
</protein>
<keyword evidence="4" id="KW-0479">Metal-binding</keyword>
<feature type="domain" description="Integrase-type" evidence="11">
    <location>
        <begin position="90"/>
        <end position="131"/>
    </location>
</feature>
<dbReference type="GO" id="GO:0004523">
    <property type="term" value="F:RNA-DNA hybrid ribonuclease activity"/>
    <property type="evidence" value="ECO:0007669"/>
    <property type="project" value="InterPro"/>
</dbReference>
<dbReference type="SUPFAM" id="SSF53098">
    <property type="entry name" value="Ribonuclease H-like"/>
    <property type="match status" value="1"/>
</dbReference>
<dbReference type="EMBL" id="VYZE01001883">
    <property type="protein sequence ID" value="NWU71822.1"/>
    <property type="molecule type" value="Genomic_DNA"/>
</dbReference>
<dbReference type="Pfam" id="PF02022">
    <property type="entry name" value="Integrase_Zn"/>
    <property type="match status" value="1"/>
</dbReference>
<dbReference type="PROSITE" id="PS50876">
    <property type="entry name" value="ZF_INTEGRASE"/>
    <property type="match status" value="1"/>
</dbReference>
<dbReference type="Gene3D" id="3.30.420.10">
    <property type="entry name" value="Ribonuclease H-like superfamily/Ribonuclease H"/>
    <property type="match status" value="1"/>
</dbReference>
<evidence type="ECO:0000256" key="5">
    <source>
        <dbReference type="ARBA" id="ARBA00022759"/>
    </source>
</evidence>
<keyword evidence="9" id="KW-0511">Multifunctional enzyme</keyword>
<evidence type="ECO:0000256" key="4">
    <source>
        <dbReference type="ARBA" id="ARBA00022723"/>
    </source>
</evidence>
<dbReference type="AlphaFoldDB" id="A0A7K5Z2D2"/>
<dbReference type="GO" id="GO:0035613">
    <property type="term" value="F:RNA stem-loop binding"/>
    <property type="evidence" value="ECO:0007669"/>
    <property type="project" value="TreeGrafter"/>
</dbReference>
<keyword evidence="7" id="KW-0862">Zinc</keyword>
<feature type="non-terminal residue" evidence="13">
    <location>
        <position position="1"/>
    </location>
</feature>
<keyword evidence="5" id="KW-0255">Endonuclease</keyword>
<evidence type="ECO:0000256" key="6">
    <source>
        <dbReference type="ARBA" id="ARBA00022801"/>
    </source>
</evidence>
<dbReference type="GO" id="GO:0008270">
    <property type="term" value="F:zinc ion binding"/>
    <property type="evidence" value="ECO:0007669"/>
    <property type="project" value="UniProtKB-KW"/>
</dbReference>
<keyword evidence="3" id="KW-0540">Nuclease</keyword>
<keyword evidence="8" id="KW-0695">RNA-directed DNA polymerase</keyword>
<sequence length="144" mass="16051">AFQKWKVPLNILTDSVYVAGIVERAEVSLLRDIPHPVLFALLQELVSLLDNHVNPYFIMHIRSHTTLLGFLAEGNHQADLLTLPAQVLPDKIAQAKLSHSFFHQNAAALKRQFNLSTQQATNIIAVCPDCQRHSFPTAPRGVNP</sequence>
<evidence type="ECO:0000259" key="11">
    <source>
        <dbReference type="PROSITE" id="PS50876"/>
    </source>
</evidence>
<feature type="non-terminal residue" evidence="13">
    <location>
        <position position="144"/>
    </location>
</feature>
<keyword evidence="2" id="KW-0548">Nucleotidyltransferase</keyword>
<dbReference type="OrthoDB" id="9395371at2759"/>
<organism evidence="13 14">
    <name type="scientific">Pterocles burchelli</name>
    <dbReference type="NCBI Taxonomy" id="2585816"/>
    <lineage>
        <taxon>Eukaryota</taxon>
        <taxon>Metazoa</taxon>
        <taxon>Chordata</taxon>
        <taxon>Craniata</taxon>
        <taxon>Vertebrata</taxon>
        <taxon>Euteleostomi</taxon>
        <taxon>Archelosauria</taxon>
        <taxon>Archosauria</taxon>
        <taxon>Dinosauria</taxon>
        <taxon>Saurischia</taxon>
        <taxon>Theropoda</taxon>
        <taxon>Coelurosauria</taxon>
        <taxon>Aves</taxon>
        <taxon>Neognathae</taxon>
        <taxon>Neoaves</taxon>
        <taxon>Columbimorphae</taxon>
        <taxon>Pterocliformes</taxon>
        <taxon>Pteroclidae</taxon>
        <taxon>Pterocles</taxon>
    </lineage>
</organism>
<dbReference type="InterPro" id="IPR003308">
    <property type="entry name" value="Integrase_Zn-bd_dom_N"/>
</dbReference>
<accession>A0A7K5Z2D2</accession>
<keyword evidence="10" id="KW-0863">Zinc-finger</keyword>
<keyword evidence="14" id="KW-1185">Reference proteome</keyword>